<evidence type="ECO:0000313" key="5">
    <source>
        <dbReference type="Proteomes" id="UP001326715"/>
    </source>
</evidence>
<reference evidence="2 4" key="1">
    <citation type="submission" date="2016-11" db="EMBL/GenBank/DDBJ databases">
        <authorList>
            <person name="Jaros S."/>
            <person name="Januszkiewicz K."/>
            <person name="Wedrychowicz H."/>
        </authorList>
    </citation>
    <scope>NUCLEOTIDE SEQUENCE [LARGE SCALE GENOMIC DNA]</scope>
    <source>
        <strain evidence="2 4">DSM 784</strain>
    </source>
</reference>
<organism evidence="2 4">
    <name type="scientific">Chitinophaga sancti</name>
    <dbReference type="NCBI Taxonomy" id="1004"/>
    <lineage>
        <taxon>Bacteria</taxon>
        <taxon>Pseudomonadati</taxon>
        <taxon>Bacteroidota</taxon>
        <taxon>Chitinophagia</taxon>
        <taxon>Chitinophagales</taxon>
        <taxon>Chitinophagaceae</taxon>
        <taxon>Chitinophaga</taxon>
    </lineage>
</organism>
<reference evidence="3 5" key="2">
    <citation type="submission" date="2023-11" db="EMBL/GenBank/DDBJ databases">
        <title>MicrobeMod: A computational toolkit for identifying prokaryotic methylation and restriction-modification with nanopore sequencing.</title>
        <authorList>
            <person name="Crits-Christoph A."/>
            <person name="Kang S.C."/>
            <person name="Lee H."/>
            <person name="Ostrov N."/>
        </authorList>
    </citation>
    <scope>NUCLEOTIDE SEQUENCE [LARGE SCALE GENOMIC DNA]</scope>
    <source>
        <strain evidence="3 5">ATCC 23090</strain>
    </source>
</reference>
<dbReference type="EMBL" id="FPIZ01000030">
    <property type="protein sequence ID" value="SFW86967.1"/>
    <property type="molecule type" value="Genomic_DNA"/>
</dbReference>
<evidence type="ECO:0000313" key="3">
    <source>
        <dbReference type="EMBL" id="WQG89073.1"/>
    </source>
</evidence>
<evidence type="ECO:0000313" key="4">
    <source>
        <dbReference type="Proteomes" id="UP000183788"/>
    </source>
</evidence>
<gene>
    <name evidence="2" type="ORF">SAMN05661012_06002</name>
    <name evidence="3" type="ORF">SR876_29520</name>
</gene>
<dbReference type="RefSeq" id="WP_072365519.1">
    <property type="nucleotide sequence ID" value="NZ_CBHWAX010000287.1"/>
</dbReference>
<evidence type="ECO:0000313" key="2">
    <source>
        <dbReference type="EMBL" id="SFW86967.1"/>
    </source>
</evidence>
<evidence type="ECO:0000256" key="1">
    <source>
        <dbReference type="SAM" id="SignalP"/>
    </source>
</evidence>
<dbReference type="AlphaFoldDB" id="A0A1K1SSA2"/>
<dbReference type="Proteomes" id="UP000183788">
    <property type="component" value="Unassembled WGS sequence"/>
</dbReference>
<evidence type="ECO:0008006" key="6">
    <source>
        <dbReference type="Google" id="ProtNLM"/>
    </source>
</evidence>
<sequence length="258" mass="29098">MKKSILSLLLCLLFAGTSHAGWYVCYNFKGKIGDRPIHLSIQLLRGYGDDPEAITVKGVYMYDNLNEPIPIHGILNERTHMVLKETINNQPNAMMDFLFYGNKMKGSWMSLKNNMTPETLELEKIGELIDTVASAKIDPIDIIQSASLKDKYLVGVYSKKAIGKQAIMRKLKIVDKVTNKVTQEIDFEKVKTASGNVWTIIYGNTIVDDINNDGVKDITVWNDVGKRGGYLYIMYDPKKKEYVLNPTPEADEITPAKN</sequence>
<name>A0A1K1SSA2_9BACT</name>
<keyword evidence="1" id="KW-0732">Signal</keyword>
<dbReference type="EMBL" id="CP140154">
    <property type="protein sequence ID" value="WQG89073.1"/>
    <property type="molecule type" value="Genomic_DNA"/>
</dbReference>
<protein>
    <recommendedName>
        <fullName evidence="6">FG-GAP repeat-containing protein</fullName>
    </recommendedName>
</protein>
<feature type="chain" id="PRO_5012114435" description="FG-GAP repeat-containing protein" evidence="1">
    <location>
        <begin position="21"/>
        <end position="258"/>
    </location>
</feature>
<dbReference type="Proteomes" id="UP001326715">
    <property type="component" value="Chromosome"/>
</dbReference>
<feature type="signal peptide" evidence="1">
    <location>
        <begin position="1"/>
        <end position="20"/>
    </location>
</feature>
<keyword evidence="5" id="KW-1185">Reference proteome</keyword>
<proteinExistence type="predicted"/>
<accession>A0A1K1SSA2</accession>
<dbReference type="OrthoDB" id="638783at2"/>